<evidence type="ECO:0000313" key="3">
    <source>
        <dbReference type="Proteomes" id="UP000464468"/>
    </source>
</evidence>
<keyword evidence="2" id="KW-0614">Plasmid</keyword>
<evidence type="ECO:0000313" key="2">
    <source>
        <dbReference type="EMBL" id="QHL92086.1"/>
    </source>
</evidence>
<protein>
    <submittedName>
        <fullName evidence="2">Uncharacterized protein</fullName>
    </submittedName>
</protein>
<organism evidence="2 3">
    <name type="scientific">Sphingomonas changnyeongensis</name>
    <dbReference type="NCBI Taxonomy" id="2698679"/>
    <lineage>
        <taxon>Bacteria</taxon>
        <taxon>Pseudomonadati</taxon>
        <taxon>Pseudomonadota</taxon>
        <taxon>Alphaproteobacteria</taxon>
        <taxon>Sphingomonadales</taxon>
        <taxon>Sphingomonadaceae</taxon>
        <taxon>Sphingomonas</taxon>
    </lineage>
</organism>
<dbReference type="Proteomes" id="UP000464468">
    <property type="component" value="Plasmid pC33"/>
</dbReference>
<dbReference type="AlphaFoldDB" id="A0A7Z2S979"/>
<feature type="signal peptide" evidence="1">
    <location>
        <begin position="1"/>
        <end position="21"/>
    </location>
</feature>
<keyword evidence="3" id="KW-1185">Reference proteome</keyword>
<accession>A0A7Z2S979</accession>
<keyword evidence="1" id="KW-0732">Signal</keyword>
<geneLocation type="plasmid" evidence="3">
    <name>pc33</name>
</geneLocation>
<dbReference type="EMBL" id="CP047896">
    <property type="protein sequence ID" value="QHL92086.1"/>
    <property type="molecule type" value="Genomic_DNA"/>
</dbReference>
<sequence>MQWHKSMLGLALVLLSVTVAAKPGEMPQRDLVVRNGEAVAMKINDRPVLIRLAPDAISVPT</sequence>
<evidence type="ECO:0000256" key="1">
    <source>
        <dbReference type="SAM" id="SignalP"/>
    </source>
</evidence>
<proteinExistence type="predicted"/>
<dbReference type="KEGG" id="schy:GVO57_14520"/>
<name>A0A7Z2S979_9SPHN</name>
<reference evidence="2 3" key="1">
    <citation type="submission" date="2020-01" db="EMBL/GenBank/DDBJ databases">
        <title>Sphingomonas sp. C33 whole genome sequece.</title>
        <authorList>
            <person name="Park C."/>
        </authorList>
    </citation>
    <scope>NUCLEOTIDE SEQUENCE [LARGE SCALE GENOMIC DNA]</scope>
    <source>
        <strain evidence="2 3">C33</strain>
        <plasmid evidence="3">pc33</plasmid>
    </source>
</reference>
<dbReference type="RefSeq" id="WP_160594120.1">
    <property type="nucleotide sequence ID" value="NZ_CP047896.1"/>
</dbReference>
<gene>
    <name evidence="2" type="ORF">GVO57_14520</name>
</gene>
<feature type="chain" id="PRO_5030897424" evidence="1">
    <location>
        <begin position="22"/>
        <end position="61"/>
    </location>
</feature>